<protein>
    <submittedName>
        <fullName evidence="5">Tropomyosin-like</fullName>
    </submittedName>
</protein>
<evidence type="ECO:0000313" key="5">
    <source>
        <dbReference type="RefSeq" id="XP_013791513.2"/>
    </source>
</evidence>
<dbReference type="InterPro" id="IPR000533">
    <property type="entry name" value="Tropomyosin"/>
</dbReference>
<name>A0ABM1BZB2_LIMPO</name>
<evidence type="ECO:0000256" key="1">
    <source>
        <dbReference type="ARBA" id="ARBA00009036"/>
    </source>
</evidence>
<dbReference type="PANTHER" id="PTHR19269">
    <property type="entry name" value="TROPOMYOSIN"/>
    <property type="match status" value="1"/>
</dbReference>
<accession>A0ABM1BZB2</accession>
<dbReference type="SUPFAM" id="SSF57997">
    <property type="entry name" value="Tropomyosin"/>
    <property type="match status" value="1"/>
</dbReference>
<sequence>MEAIKKKMQVLKEDKENAVDRAEVAEQQCRDANARAEKAEEEARILQQKIQCLENELDSAQELVTDANARLAEKDKSLQNVGFFFFK</sequence>
<feature type="non-terminal residue" evidence="5">
    <location>
        <position position="87"/>
    </location>
</feature>
<dbReference type="Gene3D" id="1.20.5.340">
    <property type="match status" value="1"/>
</dbReference>
<evidence type="ECO:0000313" key="4">
    <source>
        <dbReference type="Proteomes" id="UP000694941"/>
    </source>
</evidence>
<dbReference type="GeneID" id="106475378"/>
<comment type="similarity">
    <text evidence="1">Belongs to the tropomyosin family.</text>
</comment>
<keyword evidence="2 3" id="KW-0175">Coiled coil</keyword>
<organism evidence="4 5">
    <name type="scientific">Limulus polyphemus</name>
    <name type="common">Atlantic horseshoe crab</name>
    <dbReference type="NCBI Taxonomy" id="6850"/>
    <lineage>
        <taxon>Eukaryota</taxon>
        <taxon>Metazoa</taxon>
        <taxon>Ecdysozoa</taxon>
        <taxon>Arthropoda</taxon>
        <taxon>Chelicerata</taxon>
        <taxon>Merostomata</taxon>
        <taxon>Xiphosura</taxon>
        <taxon>Limulidae</taxon>
        <taxon>Limulus</taxon>
    </lineage>
</organism>
<dbReference type="RefSeq" id="XP_013791513.2">
    <property type="nucleotide sequence ID" value="XM_013936059.2"/>
</dbReference>
<reference evidence="5" key="1">
    <citation type="submission" date="2025-08" db="UniProtKB">
        <authorList>
            <consortium name="RefSeq"/>
        </authorList>
    </citation>
    <scope>IDENTIFICATION</scope>
    <source>
        <tissue evidence="5">Muscle</tissue>
    </source>
</reference>
<evidence type="ECO:0000256" key="3">
    <source>
        <dbReference type="SAM" id="Coils"/>
    </source>
</evidence>
<dbReference type="Proteomes" id="UP000694941">
    <property type="component" value="Unplaced"/>
</dbReference>
<keyword evidence="4" id="KW-1185">Reference proteome</keyword>
<dbReference type="Pfam" id="PF00261">
    <property type="entry name" value="Tropomyosin"/>
    <property type="match status" value="1"/>
</dbReference>
<gene>
    <name evidence="5" type="primary">LOC106475378</name>
</gene>
<proteinExistence type="inferred from homology"/>
<feature type="coiled-coil region" evidence="3">
    <location>
        <begin position="1"/>
        <end position="70"/>
    </location>
</feature>
<evidence type="ECO:0000256" key="2">
    <source>
        <dbReference type="ARBA" id="ARBA00023054"/>
    </source>
</evidence>